<dbReference type="PANTHER" id="PTHR11132">
    <property type="entry name" value="SOLUTE CARRIER FAMILY 35"/>
    <property type="match status" value="1"/>
</dbReference>
<feature type="compositionally biased region" description="Basic and acidic residues" evidence="5">
    <location>
        <begin position="343"/>
        <end position="354"/>
    </location>
</feature>
<feature type="transmembrane region" description="Helical" evidence="6">
    <location>
        <begin position="37"/>
        <end position="59"/>
    </location>
</feature>
<dbReference type="Proteomes" id="UP001054902">
    <property type="component" value="Unassembled WGS sequence"/>
</dbReference>
<comment type="subcellular location">
    <subcellularLocation>
        <location evidence="1">Membrane</location>
        <topology evidence="1">Multi-pass membrane protein</topology>
    </subcellularLocation>
</comment>
<feature type="transmembrane region" description="Helical" evidence="6">
    <location>
        <begin position="157"/>
        <end position="175"/>
    </location>
</feature>
<dbReference type="Pfam" id="PF03151">
    <property type="entry name" value="TPT"/>
    <property type="match status" value="1"/>
</dbReference>
<sequence length="360" mass="39666">MLKLSPRAEVIASVVSYSLCSGSLVLVNKLILHFLPFPSLVIVVQLLSSIFMVYGANFFGVMPIDDFKWEFFKPYMIYTVAFSTGVYTNMMCLNTSNVETVIVARACSPLVVSVLDAMFLGREMPSKRSIAALSMIILGAYGYASTDKQFQEQGASAFFWPTLYLGLITFEMVYGKQIIRSVKFKTVSGPVQYTNLLGWPPMFAFAAMGGEFQKLRDMQQSYDVTSIWGLLGKIPTESVALLVLGCLIGTGIGYSGWWCRGKVSATSFTLIGVLNKCMTVLVNMMIWDQHASSTGIACLFLCLVGGAFYQQAPLKKSQRNDDILEKKSGETADLEMATSTSDVLKKRGTDDDMTKPLISK</sequence>
<name>A0AAD3D9K6_9STRA</name>
<evidence type="ECO:0000256" key="2">
    <source>
        <dbReference type="ARBA" id="ARBA00022692"/>
    </source>
</evidence>
<dbReference type="InterPro" id="IPR037185">
    <property type="entry name" value="EmrE-like"/>
</dbReference>
<feature type="domain" description="Sugar phosphate transporter" evidence="7">
    <location>
        <begin position="24"/>
        <end position="181"/>
    </location>
</feature>
<dbReference type="InterPro" id="IPR004853">
    <property type="entry name" value="Sugar_P_trans_dom"/>
</dbReference>
<keyword evidence="4 6" id="KW-0472">Membrane</keyword>
<evidence type="ECO:0000256" key="5">
    <source>
        <dbReference type="SAM" id="MobiDB-lite"/>
    </source>
</evidence>
<feature type="transmembrane region" description="Helical" evidence="6">
    <location>
        <begin position="71"/>
        <end position="90"/>
    </location>
</feature>
<evidence type="ECO:0000256" key="6">
    <source>
        <dbReference type="SAM" id="Phobius"/>
    </source>
</evidence>
<keyword evidence="9" id="KW-1185">Reference proteome</keyword>
<evidence type="ECO:0000256" key="1">
    <source>
        <dbReference type="ARBA" id="ARBA00004141"/>
    </source>
</evidence>
<feature type="transmembrane region" description="Helical" evidence="6">
    <location>
        <begin position="12"/>
        <end position="31"/>
    </location>
</feature>
<organism evidence="8 9">
    <name type="scientific">Chaetoceros tenuissimus</name>
    <dbReference type="NCBI Taxonomy" id="426638"/>
    <lineage>
        <taxon>Eukaryota</taxon>
        <taxon>Sar</taxon>
        <taxon>Stramenopiles</taxon>
        <taxon>Ochrophyta</taxon>
        <taxon>Bacillariophyta</taxon>
        <taxon>Coscinodiscophyceae</taxon>
        <taxon>Chaetocerotophycidae</taxon>
        <taxon>Chaetocerotales</taxon>
        <taxon>Chaetocerotaceae</taxon>
        <taxon>Chaetoceros</taxon>
    </lineage>
</organism>
<evidence type="ECO:0000313" key="9">
    <source>
        <dbReference type="Proteomes" id="UP001054902"/>
    </source>
</evidence>
<proteinExistence type="predicted"/>
<dbReference type="EMBL" id="BLLK01000062">
    <property type="protein sequence ID" value="GFH58559.1"/>
    <property type="molecule type" value="Genomic_DNA"/>
</dbReference>
<dbReference type="InterPro" id="IPR050186">
    <property type="entry name" value="TPT_transporter"/>
</dbReference>
<comment type="caution">
    <text evidence="8">The sequence shown here is derived from an EMBL/GenBank/DDBJ whole genome shotgun (WGS) entry which is preliminary data.</text>
</comment>
<keyword evidence="3 6" id="KW-1133">Transmembrane helix</keyword>
<dbReference type="AlphaFoldDB" id="A0AAD3D9K6"/>
<feature type="transmembrane region" description="Helical" evidence="6">
    <location>
        <begin position="291"/>
        <end position="309"/>
    </location>
</feature>
<accession>A0AAD3D9K6</accession>
<feature type="transmembrane region" description="Helical" evidence="6">
    <location>
        <begin position="128"/>
        <end position="145"/>
    </location>
</feature>
<evidence type="ECO:0000313" key="8">
    <source>
        <dbReference type="EMBL" id="GFH58559.1"/>
    </source>
</evidence>
<reference evidence="8 9" key="1">
    <citation type="journal article" date="2021" name="Sci. Rep.">
        <title>The genome of the diatom Chaetoceros tenuissimus carries an ancient integrated fragment of an extant virus.</title>
        <authorList>
            <person name="Hongo Y."/>
            <person name="Kimura K."/>
            <person name="Takaki Y."/>
            <person name="Yoshida Y."/>
            <person name="Baba S."/>
            <person name="Kobayashi G."/>
            <person name="Nagasaki K."/>
            <person name="Hano T."/>
            <person name="Tomaru Y."/>
        </authorList>
    </citation>
    <scope>NUCLEOTIDE SEQUENCE [LARGE SCALE GENOMIC DNA]</scope>
    <source>
        <strain evidence="8 9">NIES-3715</strain>
    </source>
</reference>
<feature type="transmembrane region" description="Helical" evidence="6">
    <location>
        <begin position="239"/>
        <end position="258"/>
    </location>
</feature>
<evidence type="ECO:0000256" key="3">
    <source>
        <dbReference type="ARBA" id="ARBA00022989"/>
    </source>
</evidence>
<keyword evidence="2 6" id="KW-0812">Transmembrane</keyword>
<protein>
    <recommendedName>
        <fullName evidence="7">Sugar phosphate transporter domain-containing protein</fullName>
    </recommendedName>
</protein>
<dbReference type="GO" id="GO:0016020">
    <property type="term" value="C:membrane"/>
    <property type="evidence" value="ECO:0007669"/>
    <property type="project" value="UniProtKB-SubCell"/>
</dbReference>
<feature type="region of interest" description="Disordered" evidence="5">
    <location>
        <begin position="334"/>
        <end position="360"/>
    </location>
</feature>
<evidence type="ECO:0000256" key="4">
    <source>
        <dbReference type="ARBA" id="ARBA00023136"/>
    </source>
</evidence>
<gene>
    <name evidence="8" type="ORF">CTEN210_15035</name>
</gene>
<evidence type="ECO:0000259" key="7">
    <source>
        <dbReference type="Pfam" id="PF03151"/>
    </source>
</evidence>
<dbReference type="SUPFAM" id="SSF103481">
    <property type="entry name" value="Multidrug resistance efflux transporter EmrE"/>
    <property type="match status" value="1"/>
</dbReference>